<keyword evidence="9" id="KW-1185">Reference proteome</keyword>
<organism evidence="8 9">
    <name type="scientific">Truepera radiovictrix (strain DSM 17093 / CIP 108686 / LMG 22925 / RQ-24)</name>
    <dbReference type="NCBI Taxonomy" id="649638"/>
    <lineage>
        <taxon>Bacteria</taxon>
        <taxon>Thermotogati</taxon>
        <taxon>Deinococcota</taxon>
        <taxon>Deinococci</taxon>
        <taxon>Trueperales</taxon>
        <taxon>Trueperaceae</taxon>
        <taxon>Truepera</taxon>
    </lineage>
</organism>
<accession>D7CQC1</accession>
<dbReference type="RefSeq" id="WP_013178272.1">
    <property type="nucleotide sequence ID" value="NC_014221.1"/>
</dbReference>
<evidence type="ECO:0000259" key="7">
    <source>
        <dbReference type="Pfam" id="PF13396"/>
    </source>
</evidence>
<sequence>MIPAKGRKSWRDLSLGEQTATILGAGVQLALLSSALWDLSHRRAAQIRGRRSFWSVAVFVNVVGPLAYFAWGRRRTRDLASSERGTRFKT</sequence>
<dbReference type="InterPro" id="IPR027379">
    <property type="entry name" value="CLS_N"/>
</dbReference>
<keyword evidence="3 6" id="KW-0812">Transmembrane</keyword>
<dbReference type="Pfam" id="PF13396">
    <property type="entry name" value="PLDc_N"/>
    <property type="match status" value="1"/>
</dbReference>
<feature type="domain" description="Cardiolipin synthase N-terminal" evidence="7">
    <location>
        <begin position="35"/>
        <end position="73"/>
    </location>
</feature>
<evidence type="ECO:0000256" key="4">
    <source>
        <dbReference type="ARBA" id="ARBA00022989"/>
    </source>
</evidence>
<evidence type="ECO:0000256" key="1">
    <source>
        <dbReference type="ARBA" id="ARBA00004651"/>
    </source>
</evidence>
<comment type="subcellular location">
    <subcellularLocation>
        <location evidence="1">Cell membrane</location>
        <topology evidence="1">Multi-pass membrane protein</topology>
    </subcellularLocation>
</comment>
<reference evidence="9" key="1">
    <citation type="submission" date="2010-05" db="EMBL/GenBank/DDBJ databases">
        <title>The complete genome of Truepera radiovictris DSM 17093.</title>
        <authorList>
            <consortium name="US DOE Joint Genome Institute (JGI-PGF)"/>
            <person name="Lucas S."/>
            <person name="Copeland A."/>
            <person name="Lapidus A."/>
            <person name="Glavina del Rio T."/>
            <person name="Dalin E."/>
            <person name="Tice H."/>
            <person name="Bruce D."/>
            <person name="Goodwin L."/>
            <person name="Pitluck S."/>
            <person name="Kyrpides N."/>
            <person name="Mavromatis K."/>
            <person name="Ovchinnikova G."/>
            <person name="Munk A.C."/>
            <person name="Detter J.C."/>
            <person name="Han C."/>
            <person name="Tapia R."/>
            <person name="Land M."/>
            <person name="Hauser L."/>
            <person name="Markowitz V."/>
            <person name="Cheng J.-F."/>
            <person name="Hugenholtz P."/>
            <person name="Woyke T."/>
            <person name="Wu D."/>
            <person name="Tindall B."/>
            <person name="Pomrenke H.G."/>
            <person name="Brambilla E."/>
            <person name="Klenk H.-P."/>
            <person name="Eisen J.A."/>
        </authorList>
    </citation>
    <scope>NUCLEOTIDE SEQUENCE [LARGE SCALE GENOMIC DNA]</scope>
    <source>
        <strain evidence="9">DSM 17093 / CIP 108686 / LMG 22925 / RQ-24</strain>
    </source>
</reference>
<dbReference type="OrthoDB" id="5125307at2"/>
<gene>
    <name evidence="8" type="ordered locus">Trad_1787</name>
</gene>
<name>D7CQC1_TRURR</name>
<evidence type="ECO:0000313" key="9">
    <source>
        <dbReference type="Proteomes" id="UP000000379"/>
    </source>
</evidence>
<dbReference type="STRING" id="649638.Trad_1787"/>
<dbReference type="Proteomes" id="UP000000379">
    <property type="component" value="Chromosome"/>
</dbReference>
<feature type="transmembrane region" description="Helical" evidence="6">
    <location>
        <begin position="52"/>
        <end position="71"/>
    </location>
</feature>
<dbReference type="AlphaFoldDB" id="D7CQC1"/>
<evidence type="ECO:0000256" key="3">
    <source>
        <dbReference type="ARBA" id="ARBA00022692"/>
    </source>
</evidence>
<proteinExistence type="predicted"/>
<keyword evidence="4 6" id="KW-1133">Transmembrane helix</keyword>
<evidence type="ECO:0000313" key="8">
    <source>
        <dbReference type="EMBL" id="ADI14905.1"/>
    </source>
</evidence>
<keyword evidence="5 6" id="KW-0472">Membrane</keyword>
<protein>
    <recommendedName>
        <fullName evidence="7">Cardiolipin synthase N-terminal domain-containing protein</fullName>
    </recommendedName>
</protein>
<evidence type="ECO:0000256" key="5">
    <source>
        <dbReference type="ARBA" id="ARBA00023136"/>
    </source>
</evidence>
<reference evidence="8 9" key="2">
    <citation type="journal article" date="2011" name="Stand. Genomic Sci.">
        <title>Complete genome sequence of Truepera radiovictrix type strain (RQ-24).</title>
        <authorList>
            <person name="Ivanova N."/>
            <person name="Rohde C."/>
            <person name="Munk C."/>
            <person name="Nolan M."/>
            <person name="Lucas S."/>
            <person name="Del Rio T.G."/>
            <person name="Tice H."/>
            <person name="Deshpande S."/>
            <person name="Cheng J.F."/>
            <person name="Tapia R."/>
            <person name="Han C."/>
            <person name="Goodwin L."/>
            <person name="Pitluck S."/>
            <person name="Liolios K."/>
            <person name="Mavromatis K."/>
            <person name="Mikhailova N."/>
            <person name="Pati A."/>
            <person name="Chen A."/>
            <person name="Palaniappan K."/>
            <person name="Land M."/>
            <person name="Hauser L."/>
            <person name="Chang Y.J."/>
            <person name="Jeffries C.D."/>
            <person name="Brambilla E."/>
            <person name="Rohde M."/>
            <person name="Goker M."/>
            <person name="Tindall B.J."/>
            <person name="Woyke T."/>
            <person name="Bristow J."/>
            <person name="Eisen J.A."/>
            <person name="Markowitz V."/>
            <person name="Hugenholtz P."/>
            <person name="Kyrpides N.C."/>
            <person name="Klenk H.P."/>
            <person name="Lapidus A."/>
        </authorList>
    </citation>
    <scope>NUCLEOTIDE SEQUENCE [LARGE SCALE GENOMIC DNA]</scope>
    <source>
        <strain evidence="9">DSM 17093 / CIP 108686 / LMG 22925 / RQ-24</strain>
    </source>
</reference>
<evidence type="ECO:0000256" key="2">
    <source>
        <dbReference type="ARBA" id="ARBA00022475"/>
    </source>
</evidence>
<dbReference type="HOGENOM" id="CLU_176001_2_0_0"/>
<dbReference type="EMBL" id="CP002049">
    <property type="protein sequence ID" value="ADI14905.1"/>
    <property type="molecule type" value="Genomic_DNA"/>
</dbReference>
<evidence type="ECO:0000256" key="6">
    <source>
        <dbReference type="SAM" id="Phobius"/>
    </source>
</evidence>
<keyword evidence="2" id="KW-1003">Cell membrane</keyword>
<dbReference type="KEGG" id="tra:Trad_1787"/>